<evidence type="ECO:0000256" key="3">
    <source>
        <dbReference type="ARBA" id="ARBA00023015"/>
    </source>
</evidence>
<dbReference type="InterPro" id="IPR052360">
    <property type="entry name" value="Transcr_Regulatory_Proteins"/>
</dbReference>
<proteinExistence type="predicted"/>
<evidence type="ECO:0000256" key="1">
    <source>
        <dbReference type="ARBA" id="ARBA00022723"/>
    </source>
</evidence>
<comment type="caution">
    <text evidence="8">The sequence shown here is derived from an EMBL/GenBank/DDBJ whole genome shotgun (WGS) entry which is preliminary data.</text>
</comment>
<feature type="domain" description="Zn(2)-C6 fungal-type" evidence="7">
    <location>
        <begin position="16"/>
        <end position="41"/>
    </location>
</feature>
<evidence type="ECO:0000313" key="9">
    <source>
        <dbReference type="Proteomes" id="UP000481858"/>
    </source>
</evidence>
<gene>
    <name evidence="8" type="ORF">GQX73_g9658</name>
</gene>
<evidence type="ECO:0000256" key="5">
    <source>
        <dbReference type="ARBA" id="ARBA00023163"/>
    </source>
</evidence>
<protein>
    <recommendedName>
        <fullName evidence="7">Zn(2)-C6 fungal-type domain-containing protein</fullName>
    </recommendedName>
</protein>
<sequence>MENGAQRTRAALNLVRRVKCDEGLPACLRCTSTGRTCDGYAHIKTPTALISVPAGLSLGIQACHRSKRAFAFFVQRTCSQVAGFFGSDFWERLVLQAAHHEPAVLHAIVAIGSRHELATQQTAGVDAVETFALRQHNLAIRNLIDPSSSRQRGLDVYLMLSILFACFENIRGNHALAITHIQSGVKLLQETVYDQNTGQLHCQQFGSKSRVDSYATLESYAKIFALLDSRASRMIGDYQRPFLEASSVVANQIYGDSPISFSSIDDAKATFEYGACLFSGTLDAKLSDDSVQLPHSPVQDQRSHLANLMSKFWLAVQELVQSKGGSFTPKEELAAAVLQLNVLVTWISFEVELHPATTWDDFVPQLEEMVLLGERIVTSISSGNDSRETTSFCLESGYVIPMYAVASNCQDLKIRRRAIAVLRSVHRQEGLWNSLLTAKAAEMIIEIEERESRGVNTCMGKLETLDLFRTRPLLKIDARGGRLHYTLNTQEGDASNEMVEEVFSW</sequence>
<dbReference type="CDD" id="cd00067">
    <property type="entry name" value="GAL4"/>
    <property type="match status" value="1"/>
</dbReference>
<evidence type="ECO:0000259" key="7">
    <source>
        <dbReference type="Pfam" id="PF00172"/>
    </source>
</evidence>
<dbReference type="AlphaFoldDB" id="A0A7C8IKM5"/>
<dbReference type="Proteomes" id="UP000481858">
    <property type="component" value="Unassembled WGS sequence"/>
</dbReference>
<dbReference type="PANTHER" id="PTHR36206">
    <property type="entry name" value="ASPERCRYPTIN BIOSYNTHESIS CLUSTER-SPECIFIC TRANSCRIPTION REGULATOR ATNN-RELATED"/>
    <property type="match status" value="1"/>
</dbReference>
<dbReference type="GO" id="GO:0003677">
    <property type="term" value="F:DNA binding"/>
    <property type="evidence" value="ECO:0007669"/>
    <property type="project" value="UniProtKB-KW"/>
</dbReference>
<dbReference type="Pfam" id="PF11951">
    <property type="entry name" value="Fungal_trans_2"/>
    <property type="match status" value="1"/>
</dbReference>
<keyword evidence="9" id="KW-1185">Reference proteome</keyword>
<dbReference type="SUPFAM" id="SSF57701">
    <property type="entry name" value="Zn2/Cys6 DNA-binding domain"/>
    <property type="match status" value="1"/>
</dbReference>
<dbReference type="Pfam" id="PF00172">
    <property type="entry name" value="Zn_clus"/>
    <property type="match status" value="1"/>
</dbReference>
<dbReference type="InterPro" id="IPR021858">
    <property type="entry name" value="Fun_TF"/>
</dbReference>
<reference evidence="8 9" key="1">
    <citation type="submission" date="2019-12" db="EMBL/GenBank/DDBJ databases">
        <title>Draft genome sequence of the ascomycete Xylaria multiplex DSM 110363.</title>
        <authorList>
            <person name="Buettner E."/>
            <person name="Kellner H."/>
        </authorList>
    </citation>
    <scope>NUCLEOTIDE SEQUENCE [LARGE SCALE GENOMIC DNA]</scope>
    <source>
        <strain evidence="8 9">DSM 110363</strain>
    </source>
</reference>
<evidence type="ECO:0000256" key="4">
    <source>
        <dbReference type="ARBA" id="ARBA00023125"/>
    </source>
</evidence>
<evidence type="ECO:0000313" key="8">
    <source>
        <dbReference type="EMBL" id="KAF2963918.1"/>
    </source>
</evidence>
<dbReference type="InterPro" id="IPR036864">
    <property type="entry name" value="Zn2-C6_fun-type_DNA-bd_sf"/>
</dbReference>
<keyword evidence="2" id="KW-0862">Zinc</keyword>
<keyword evidence="5" id="KW-0804">Transcription</keyword>
<keyword evidence="4" id="KW-0238">DNA-binding</keyword>
<dbReference type="InParanoid" id="A0A7C8IKM5"/>
<dbReference type="EMBL" id="WUBL01000175">
    <property type="protein sequence ID" value="KAF2963918.1"/>
    <property type="molecule type" value="Genomic_DNA"/>
</dbReference>
<evidence type="ECO:0000256" key="6">
    <source>
        <dbReference type="ARBA" id="ARBA00023242"/>
    </source>
</evidence>
<name>A0A7C8IKM5_9PEZI</name>
<organism evidence="8 9">
    <name type="scientific">Xylaria multiplex</name>
    <dbReference type="NCBI Taxonomy" id="323545"/>
    <lineage>
        <taxon>Eukaryota</taxon>
        <taxon>Fungi</taxon>
        <taxon>Dikarya</taxon>
        <taxon>Ascomycota</taxon>
        <taxon>Pezizomycotina</taxon>
        <taxon>Sordariomycetes</taxon>
        <taxon>Xylariomycetidae</taxon>
        <taxon>Xylariales</taxon>
        <taxon>Xylariaceae</taxon>
        <taxon>Xylaria</taxon>
    </lineage>
</organism>
<keyword evidence="1" id="KW-0479">Metal-binding</keyword>
<evidence type="ECO:0000256" key="2">
    <source>
        <dbReference type="ARBA" id="ARBA00022833"/>
    </source>
</evidence>
<dbReference type="PANTHER" id="PTHR36206:SF4">
    <property type="entry name" value="HYPOTHETICAL CONSERVED PROTEIN (EUROFUNG)-RELATED"/>
    <property type="match status" value="1"/>
</dbReference>
<dbReference type="OrthoDB" id="3598904at2759"/>
<dbReference type="InterPro" id="IPR001138">
    <property type="entry name" value="Zn2Cys6_DnaBD"/>
</dbReference>
<keyword evidence="3" id="KW-0805">Transcription regulation</keyword>
<accession>A0A7C8IKM5</accession>
<keyword evidence="6" id="KW-0539">Nucleus</keyword>
<dbReference type="GO" id="GO:0000981">
    <property type="term" value="F:DNA-binding transcription factor activity, RNA polymerase II-specific"/>
    <property type="evidence" value="ECO:0007669"/>
    <property type="project" value="InterPro"/>
</dbReference>
<dbReference type="GO" id="GO:0008270">
    <property type="term" value="F:zinc ion binding"/>
    <property type="evidence" value="ECO:0007669"/>
    <property type="project" value="InterPro"/>
</dbReference>